<name>A0A9D3XYC1_DREPO</name>
<dbReference type="PANTHER" id="PTHR16897">
    <property type="entry name" value="OS10G0105400 PROTEIN"/>
    <property type="match status" value="1"/>
</dbReference>
<evidence type="ECO:0000313" key="4">
    <source>
        <dbReference type="Proteomes" id="UP000828390"/>
    </source>
</evidence>
<accession>A0A9D3XYC1</accession>
<organism evidence="3 4">
    <name type="scientific">Dreissena polymorpha</name>
    <name type="common">Zebra mussel</name>
    <name type="synonym">Mytilus polymorpha</name>
    <dbReference type="NCBI Taxonomy" id="45954"/>
    <lineage>
        <taxon>Eukaryota</taxon>
        <taxon>Metazoa</taxon>
        <taxon>Spiralia</taxon>
        <taxon>Lophotrochozoa</taxon>
        <taxon>Mollusca</taxon>
        <taxon>Bivalvia</taxon>
        <taxon>Autobranchia</taxon>
        <taxon>Heteroconchia</taxon>
        <taxon>Euheterodonta</taxon>
        <taxon>Imparidentia</taxon>
        <taxon>Neoheterodontei</taxon>
        <taxon>Myida</taxon>
        <taxon>Dreissenoidea</taxon>
        <taxon>Dreissenidae</taxon>
        <taxon>Dreissena</taxon>
    </lineage>
</organism>
<dbReference type="PROSITE" id="PS50948">
    <property type="entry name" value="PAN"/>
    <property type="match status" value="1"/>
</dbReference>
<keyword evidence="4" id="KW-1185">Reference proteome</keyword>
<dbReference type="AlphaFoldDB" id="A0A9D3XYC1"/>
<feature type="region of interest" description="Disordered" evidence="1">
    <location>
        <begin position="46"/>
        <end position="70"/>
    </location>
</feature>
<reference evidence="3" key="2">
    <citation type="submission" date="2020-11" db="EMBL/GenBank/DDBJ databases">
        <authorList>
            <person name="McCartney M.A."/>
            <person name="Auch B."/>
            <person name="Kono T."/>
            <person name="Mallez S."/>
            <person name="Becker A."/>
            <person name="Gohl D.M."/>
            <person name="Silverstein K.A.T."/>
            <person name="Koren S."/>
            <person name="Bechman K.B."/>
            <person name="Herman A."/>
            <person name="Abrahante J.E."/>
            <person name="Garbe J."/>
        </authorList>
    </citation>
    <scope>NUCLEOTIDE SEQUENCE</scope>
    <source>
        <strain evidence="3">Duluth1</strain>
        <tissue evidence="3">Whole animal</tissue>
    </source>
</reference>
<reference evidence="3" key="1">
    <citation type="journal article" date="2019" name="bioRxiv">
        <title>The Genome of the Zebra Mussel, Dreissena polymorpha: A Resource for Invasive Species Research.</title>
        <authorList>
            <person name="McCartney M.A."/>
            <person name="Auch B."/>
            <person name="Kono T."/>
            <person name="Mallez S."/>
            <person name="Zhang Y."/>
            <person name="Obille A."/>
            <person name="Becker A."/>
            <person name="Abrahante J.E."/>
            <person name="Garbe J."/>
            <person name="Badalamenti J.P."/>
            <person name="Herman A."/>
            <person name="Mangelson H."/>
            <person name="Liachko I."/>
            <person name="Sullivan S."/>
            <person name="Sone E.D."/>
            <person name="Koren S."/>
            <person name="Silverstein K.A.T."/>
            <person name="Beckman K.B."/>
            <person name="Gohl D.M."/>
        </authorList>
    </citation>
    <scope>NUCLEOTIDE SEQUENCE</scope>
    <source>
        <strain evidence="3">Duluth1</strain>
        <tissue evidence="3">Whole animal</tissue>
    </source>
</reference>
<evidence type="ECO:0000259" key="2">
    <source>
        <dbReference type="PROSITE" id="PS50948"/>
    </source>
</evidence>
<dbReference type="Pfam" id="PF00024">
    <property type="entry name" value="PAN_1"/>
    <property type="match status" value="1"/>
</dbReference>
<proteinExistence type="predicted"/>
<dbReference type="EMBL" id="JAIWYP010000075">
    <property type="protein sequence ID" value="KAH3690179.1"/>
    <property type="molecule type" value="Genomic_DNA"/>
</dbReference>
<dbReference type="Gene3D" id="3.50.4.10">
    <property type="entry name" value="Hepatocyte Growth Factor"/>
    <property type="match status" value="1"/>
</dbReference>
<gene>
    <name evidence="3" type="ORF">DPMN_191898</name>
</gene>
<dbReference type="SUPFAM" id="SSF57414">
    <property type="entry name" value="Hairpin loop containing domain-like"/>
    <property type="match status" value="1"/>
</dbReference>
<comment type="caution">
    <text evidence="3">The sequence shown here is derived from an EMBL/GenBank/DDBJ whole genome shotgun (WGS) entry which is preliminary data.</text>
</comment>
<dbReference type="Proteomes" id="UP000828390">
    <property type="component" value="Unassembled WGS sequence"/>
</dbReference>
<sequence length="400" mass="44851">MDLILTPLRLELRGFVKIRLVFKTKTIFDRAIWRYEAPSIQKNIFTKKSRDDDPSPPEVLPSTINERRRRSGPEGCIVNQVYNRPYYDTAFTLEMFAQDEVSEVKLTYAIGTHKGGTNVQSWTEMGGNTLLVPAKLPGGIPLHWTVSATNTQGLSSTVLCSLNTYDSTLPDGRVEHAYKFSSHPSKIVAFIIVVEDSPLKEMHYKAVGFSPGQYGNQFVGWEETRLDNSPLRQGVTGALQHFTTPMDGKLIANVLKTAKPLRTIESCAELCMNHGSNCVSFSYEEHSETCDLHDQVAGANAYLRISGTYKNYERLGIGYRTSVEYENLPLTQGTQYFVNAKVTNVLGYVEYLIGEGTMVDCTPPEPGLITNNQFDFMRAEECNASVSQRCLDVTTRENHR</sequence>
<dbReference type="InterPro" id="IPR003609">
    <property type="entry name" value="Pan_app"/>
</dbReference>
<evidence type="ECO:0000313" key="3">
    <source>
        <dbReference type="EMBL" id="KAH3690179.1"/>
    </source>
</evidence>
<evidence type="ECO:0000256" key="1">
    <source>
        <dbReference type="SAM" id="MobiDB-lite"/>
    </source>
</evidence>
<protein>
    <recommendedName>
        <fullName evidence="2">Apple domain-containing protein</fullName>
    </recommendedName>
</protein>
<dbReference type="PANTHER" id="PTHR16897:SF2">
    <property type="entry name" value="OS03G0226600 PROTEIN"/>
    <property type="match status" value="1"/>
</dbReference>
<feature type="domain" description="Apple" evidence="2">
    <location>
        <begin position="235"/>
        <end position="316"/>
    </location>
</feature>